<reference evidence="2" key="1">
    <citation type="submission" date="2021-06" db="EMBL/GenBank/DDBJ databases">
        <title>Parelaphostrongylus tenuis whole genome reference sequence.</title>
        <authorList>
            <person name="Garwood T.J."/>
            <person name="Larsen P.A."/>
            <person name="Fountain-Jones N.M."/>
            <person name="Garbe J.R."/>
            <person name="Macchietto M.G."/>
            <person name="Kania S.A."/>
            <person name="Gerhold R.W."/>
            <person name="Richards J.E."/>
            <person name="Wolf T.M."/>
        </authorList>
    </citation>
    <scope>NUCLEOTIDE SEQUENCE</scope>
    <source>
        <strain evidence="2">MNPRO001-30</strain>
        <tissue evidence="2">Meninges</tissue>
    </source>
</reference>
<organism evidence="2 3">
    <name type="scientific">Parelaphostrongylus tenuis</name>
    <name type="common">Meningeal worm</name>
    <dbReference type="NCBI Taxonomy" id="148309"/>
    <lineage>
        <taxon>Eukaryota</taxon>
        <taxon>Metazoa</taxon>
        <taxon>Ecdysozoa</taxon>
        <taxon>Nematoda</taxon>
        <taxon>Chromadorea</taxon>
        <taxon>Rhabditida</taxon>
        <taxon>Rhabditina</taxon>
        <taxon>Rhabditomorpha</taxon>
        <taxon>Strongyloidea</taxon>
        <taxon>Metastrongylidae</taxon>
        <taxon>Parelaphostrongylus</taxon>
    </lineage>
</organism>
<dbReference type="Proteomes" id="UP001196413">
    <property type="component" value="Unassembled WGS sequence"/>
</dbReference>
<comment type="caution">
    <text evidence="2">The sequence shown here is derived from an EMBL/GenBank/DDBJ whole genome shotgun (WGS) entry which is preliminary data.</text>
</comment>
<dbReference type="InterPro" id="IPR038050">
    <property type="entry name" value="Neuro_actylchol_rec"/>
</dbReference>
<keyword evidence="1" id="KW-1133">Transmembrane helix</keyword>
<dbReference type="EMBL" id="JAHQIW010000634">
    <property type="protein sequence ID" value="KAJ1349270.1"/>
    <property type="molecule type" value="Genomic_DNA"/>
</dbReference>
<dbReference type="GO" id="GO:0016020">
    <property type="term" value="C:membrane"/>
    <property type="evidence" value="ECO:0007669"/>
    <property type="project" value="InterPro"/>
</dbReference>
<dbReference type="GO" id="GO:0005216">
    <property type="term" value="F:monoatomic ion channel activity"/>
    <property type="evidence" value="ECO:0007669"/>
    <property type="project" value="InterPro"/>
</dbReference>
<dbReference type="AlphaFoldDB" id="A0AAD5QI72"/>
<dbReference type="Gene3D" id="1.20.58.390">
    <property type="entry name" value="Neurotransmitter-gated ion-channel transmembrane domain"/>
    <property type="match status" value="1"/>
</dbReference>
<name>A0AAD5QI72_PARTN</name>
<dbReference type="InterPro" id="IPR036719">
    <property type="entry name" value="Neuro-gated_channel_TM_sf"/>
</dbReference>
<dbReference type="InterPro" id="IPR006028">
    <property type="entry name" value="GABAA/Glycine_rcpt"/>
</dbReference>
<dbReference type="PRINTS" id="PR00253">
    <property type="entry name" value="GABAARECEPTR"/>
</dbReference>
<accession>A0AAD5QI72</accession>
<proteinExistence type="predicted"/>
<keyword evidence="1" id="KW-0812">Transmembrane</keyword>
<feature type="transmembrane region" description="Helical" evidence="1">
    <location>
        <begin position="6"/>
        <end position="26"/>
    </location>
</feature>
<keyword evidence="3" id="KW-1185">Reference proteome</keyword>
<dbReference type="GO" id="GO:0004888">
    <property type="term" value="F:transmembrane signaling receptor activity"/>
    <property type="evidence" value="ECO:0007669"/>
    <property type="project" value="InterPro"/>
</dbReference>
<sequence>MHADVWMLMSMTFIFCSLLELAIVGYKVKNEEIMKKRGFSYQKKMNSYDSSPVKLCRYEQRLTLAVDRQGVDCSVISLLRNIGDWPPEKIDQISAVVFPASFALFNLLNHEVPYVIDRSLVFPK</sequence>
<protein>
    <submittedName>
        <fullName evidence="2">Uncharacterized protein</fullName>
    </submittedName>
</protein>
<dbReference type="SUPFAM" id="SSF90112">
    <property type="entry name" value="Neurotransmitter-gated ion-channel transmembrane pore"/>
    <property type="match status" value="1"/>
</dbReference>
<evidence type="ECO:0000256" key="1">
    <source>
        <dbReference type="SAM" id="Phobius"/>
    </source>
</evidence>
<evidence type="ECO:0000313" key="3">
    <source>
        <dbReference type="Proteomes" id="UP001196413"/>
    </source>
</evidence>
<keyword evidence="1" id="KW-0472">Membrane</keyword>
<evidence type="ECO:0000313" key="2">
    <source>
        <dbReference type="EMBL" id="KAJ1349270.1"/>
    </source>
</evidence>
<gene>
    <name evidence="2" type="ORF">KIN20_004754</name>
</gene>